<evidence type="ECO:0000256" key="6">
    <source>
        <dbReference type="ARBA" id="ARBA00022840"/>
    </source>
</evidence>
<keyword evidence="6" id="KW-0067">ATP-binding</keyword>
<dbReference type="SUPFAM" id="SSF56059">
    <property type="entry name" value="Glutathione synthetase ATP-binding domain-like"/>
    <property type="match status" value="1"/>
</dbReference>
<keyword evidence="4" id="KW-0436">Ligase</keyword>
<dbReference type="Pfam" id="PF07478">
    <property type="entry name" value="Dala_Dala_lig_C"/>
    <property type="match status" value="1"/>
</dbReference>
<evidence type="ECO:0000256" key="3">
    <source>
        <dbReference type="ARBA" id="ARBA00022490"/>
    </source>
</evidence>
<comment type="similarity">
    <text evidence="2">Belongs to the D-alanine--D-alanine ligase family.</text>
</comment>
<evidence type="ECO:0000256" key="8">
    <source>
        <dbReference type="ARBA" id="ARBA00022984"/>
    </source>
</evidence>
<dbReference type="InterPro" id="IPR011761">
    <property type="entry name" value="ATP-grasp"/>
</dbReference>
<evidence type="ECO:0000256" key="5">
    <source>
        <dbReference type="ARBA" id="ARBA00022741"/>
    </source>
</evidence>
<dbReference type="PROSITE" id="PS50975">
    <property type="entry name" value="ATP_GRASP"/>
    <property type="match status" value="1"/>
</dbReference>
<feature type="non-terminal residue" evidence="10">
    <location>
        <position position="1"/>
    </location>
</feature>
<protein>
    <recommendedName>
        <fullName evidence="9">ATP-grasp domain-containing protein</fullName>
    </recommendedName>
</protein>
<dbReference type="GO" id="GO:0046872">
    <property type="term" value="F:metal ion binding"/>
    <property type="evidence" value="ECO:0007669"/>
    <property type="project" value="InterPro"/>
</dbReference>
<keyword evidence="8" id="KW-0573">Peptidoglycan synthesis</keyword>
<evidence type="ECO:0000256" key="7">
    <source>
        <dbReference type="ARBA" id="ARBA00022960"/>
    </source>
</evidence>
<organism evidence="10">
    <name type="scientific">marine metagenome</name>
    <dbReference type="NCBI Taxonomy" id="408172"/>
    <lineage>
        <taxon>unclassified sequences</taxon>
        <taxon>metagenomes</taxon>
        <taxon>ecological metagenomes</taxon>
    </lineage>
</organism>
<accession>A0A382ZGD2</accession>
<evidence type="ECO:0000313" key="10">
    <source>
        <dbReference type="EMBL" id="SVD94522.1"/>
    </source>
</evidence>
<evidence type="ECO:0000259" key="9">
    <source>
        <dbReference type="PROSITE" id="PS50975"/>
    </source>
</evidence>
<evidence type="ECO:0000256" key="2">
    <source>
        <dbReference type="ARBA" id="ARBA00010871"/>
    </source>
</evidence>
<dbReference type="GO" id="GO:0005737">
    <property type="term" value="C:cytoplasm"/>
    <property type="evidence" value="ECO:0007669"/>
    <property type="project" value="UniProtKB-SubCell"/>
</dbReference>
<dbReference type="GO" id="GO:0009252">
    <property type="term" value="P:peptidoglycan biosynthetic process"/>
    <property type="evidence" value="ECO:0007669"/>
    <property type="project" value="UniProtKB-KW"/>
</dbReference>
<evidence type="ECO:0000256" key="4">
    <source>
        <dbReference type="ARBA" id="ARBA00022598"/>
    </source>
</evidence>
<comment type="subcellular location">
    <subcellularLocation>
        <location evidence="1">Cytoplasm</location>
    </subcellularLocation>
</comment>
<dbReference type="InterPro" id="IPR000291">
    <property type="entry name" value="D-Ala_lig_Van_CS"/>
</dbReference>
<dbReference type="Gene3D" id="3.30.470.20">
    <property type="entry name" value="ATP-grasp fold, B domain"/>
    <property type="match status" value="1"/>
</dbReference>
<feature type="domain" description="ATP-grasp" evidence="9">
    <location>
        <begin position="7"/>
        <end position="83"/>
    </location>
</feature>
<keyword evidence="3" id="KW-0963">Cytoplasm</keyword>
<name>A0A382ZGD2_9ZZZZ</name>
<dbReference type="GO" id="GO:0008716">
    <property type="term" value="F:D-alanine-D-alanine ligase activity"/>
    <property type="evidence" value="ECO:0007669"/>
    <property type="project" value="InterPro"/>
</dbReference>
<sequence length="87" mass="9708">EADEITPARISNQMTLRIKSIAKKIYEILDMKGFSRSEFIIENNEIFLLEVNSVPGLTNESILPKQANAAGIELKDLFSNAINEAIN</sequence>
<evidence type="ECO:0000256" key="1">
    <source>
        <dbReference type="ARBA" id="ARBA00004496"/>
    </source>
</evidence>
<dbReference type="GO" id="GO:0008360">
    <property type="term" value="P:regulation of cell shape"/>
    <property type="evidence" value="ECO:0007669"/>
    <property type="project" value="UniProtKB-KW"/>
</dbReference>
<dbReference type="PANTHER" id="PTHR23132:SF23">
    <property type="entry name" value="D-ALANINE--D-ALANINE LIGASE B"/>
    <property type="match status" value="1"/>
</dbReference>
<gene>
    <name evidence="10" type="ORF">METZ01_LOCUS447376</name>
</gene>
<dbReference type="AlphaFoldDB" id="A0A382ZGD2"/>
<proteinExistence type="inferred from homology"/>
<keyword evidence="7" id="KW-0133">Cell shape</keyword>
<dbReference type="PROSITE" id="PS00844">
    <property type="entry name" value="DALA_DALA_LIGASE_2"/>
    <property type="match status" value="1"/>
</dbReference>
<reference evidence="10" key="1">
    <citation type="submission" date="2018-05" db="EMBL/GenBank/DDBJ databases">
        <authorList>
            <person name="Lanie J.A."/>
            <person name="Ng W.-L."/>
            <person name="Kazmierczak K.M."/>
            <person name="Andrzejewski T.M."/>
            <person name="Davidsen T.M."/>
            <person name="Wayne K.J."/>
            <person name="Tettelin H."/>
            <person name="Glass J.I."/>
            <person name="Rusch D."/>
            <person name="Podicherti R."/>
            <person name="Tsui H.-C.T."/>
            <person name="Winkler M.E."/>
        </authorList>
    </citation>
    <scope>NUCLEOTIDE SEQUENCE</scope>
</reference>
<dbReference type="InterPro" id="IPR011095">
    <property type="entry name" value="Dala_Dala_lig_C"/>
</dbReference>
<keyword evidence="5" id="KW-0547">Nucleotide-binding</keyword>
<dbReference type="GO" id="GO:0005524">
    <property type="term" value="F:ATP binding"/>
    <property type="evidence" value="ECO:0007669"/>
    <property type="project" value="UniProtKB-KW"/>
</dbReference>
<dbReference type="EMBL" id="UINC01183658">
    <property type="protein sequence ID" value="SVD94522.1"/>
    <property type="molecule type" value="Genomic_DNA"/>
</dbReference>
<dbReference type="PANTHER" id="PTHR23132">
    <property type="entry name" value="D-ALANINE--D-ALANINE LIGASE"/>
    <property type="match status" value="1"/>
</dbReference>